<name>A0ABV7DW30_9RHOB</name>
<comment type="caution">
    <text evidence="2">The sequence shown here is derived from an EMBL/GenBank/DDBJ whole genome shotgun (WGS) entry which is preliminary data.</text>
</comment>
<keyword evidence="3" id="KW-1185">Reference proteome</keyword>
<feature type="transmembrane region" description="Helical" evidence="1">
    <location>
        <begin position="168"/>
        <end position="192"/>
    </location>
</feature>
<sequence length="202" mass="21375">MSDGFPNNVDSRSPFCSLAPNWKMFVLRGVIALGIGVLAWLLPGEAVMALTLVFGAFSFVDGIFALWAGVTNLRAGERWGWLIASGLLGIATGVVVVLSPLVATLVMAVFLWSMVSFWAVVTGAAQIAAAIRLRKEIEGEWVLGLSGLISVLLGAAVLWFMLTAPEGGILALGWMLGLYAVLFGILMILLGLKLKQLTGAGR</sequence>
<dbReference type="InterPro" id="IPR052712">
    <property type="entry name" value="Acid_resist_chaperone_HdeD"/>
</dbReference>
<evidence type="ECO:0000256" key="1">
    <source>
        <dbReference type="SAM" id="Phobius"/>
    </source>
</evidence>
<feature type="transmembrane region" description="Helical" evidence="1">
    <location>
        <begin position="141"/>
        <end position="162"/>
    </location>
</feature>
<keyword evidence="1" id="KW-0472">Membrane</keyword>
<dbReference type="InterPro" id="IPR005325">
    <property type="entry name" value="DUF308_memb"/>
</dbReference>
<dbReference type="Pfam" id="PF03729">
    <property type="entry name" value="DUF308"/>
    <property type="match status" value="2"/>
</dbReference>
<proteinExistence type="predicted"/>
<evidence type="ECO:0000313" key="3">
    <source>
        <dbReference type="Proteomes" id="UP001595445"/>
    </source>
</evidence>
<organism evidence="2 3">
    <name type="scientific">Tabrizicola soli</name>
    <dbReference type="NCBI Taxonomy" id="2185115"/>
    <lineage>
        <taxon>Bacteria</taxon>
        <taxon>Pseudomonadati</taxon>
        <taxon>Pseudomonadota</taxon>
        <taxon>Alphaproteobacteria</taxon>
        <taxon>Rhodobacterales</taxon>
        <taxon>Paracoccaceae</taxon>
        <taxon>Tabrizicola</taxon>
    </lineage>
</organism>
<dbReference type="PANTHER" id="PTHR34989">
    <property type="entry name" value="PROTEIN HDED"/>
    <property type="match status" value="1"/>
</dbReference>
<feature type="transmembrane region" description="Helical" evidence="1">
    <location>
        <begin position="109"/>
        <end position="129"/>
    </location>
</feature>
<gene>
    <name evidence="2" type="ORF">ACFOD6_12075</name>
</gene>
<feature type="transmembrane region" description="Helical" evidence="1">
    <location>
        <begin position="48"/>
        <end position="67"/>
    </location>
</feature>
<feature type="transmembrane region" description="Helical" evidence="1">
    <location>
        <begin position="79"/>
        <end position="103"/>
    </location>
</feature>
<dbReference type="Proteomes" id="UP001595445">
    <property type="component" value="Unassembled WGS sequence"/>
</dbReference>
<dbReference type="PANTHER" id="PTHR34989:SF1">
    <property type="entry name" value="PROTEIN HDED"/>
    <property type="match status" value="1"/>
</dbReference>
<protein>
    <submittedName>
        <fullName evidence="2">HdeD family acid-resistance protein</fullName>
    </submittedName>
</protein>
<evidence type="ECO:0000313" key="2">
    <source>
        <dbReference type="EMBL" id="MFC3086783.1"/>
    </source>
</evidence>
<accession>A0ABV7DW30</accession>
<feature type="transmembrane region" description="Helical" evidence="1">
    <location>
        <begin position="25"/>
        <end position="42"/>
    </location>
</feature>
<dbReference type="RefSeq" id="WP_197645877.1">
    <property type="nucleotide sequence ID" value="NZ_JAEACP010000016.1"/>
</dbReference>
<keyword evidence="1" id="KW-1133">Transmembrane helix</keyword>
<keyword evidence="1" id="KW-0812">Transmembrane</keyword>
<dbReference type="EMBL" id="JBHRSM010000022">
    <property type="protein sequence ID" value="MFC3086783.1"/>
    <property type="molecule type" value="Genomic_DNA"/>
</dbReference>
<reference evidence="3" key="1">
    <citation type="journal article" date="2019" name="Int. J. Syst. Evol. Microbiol.">
        <title>The Global Catalogue of Microorganisms (GCM) 10K type strain sequencing project: providing services to taxonomists for standard genome sequencing and annotation.</title>
        <authorList>
            <consortium name="The Broad Institute Genomics Platform"/>
            <consortium name="The Broad Institute Genome Sequencing Center for Infectious Disease"/>
            <person name="Wu L."/>
            <person name="Ma J."/>
        </authorList>
    </citation>
    <scope>NUCLEOTIDE SEQUENCE [LARGE SCALE GENOMIC DNA]</scope>
    <source>
        <strain evidence="3">KCTC 62102</strain>
    </source>
</reference>